<keyword evidence="3" id="KW-1185">Reference proteome</keyword>
<dbReference type="SUPFAM" id="SSF46785">
    <property type="entry name" value="Winged helix' DNA-binding domain"/>
    <property type="match status" value="1"/>
</dbReference>
<dbReference type="Pfam" id="PF12802">
    <property type="entry name" value="MarR_2"/>
    <property type="match status" value="1"/>
</dbReference>
<dbReference type="RefSeq" id="WP_201375840.1">
    <property type="nucleotide sequence ID" value="NZ_BNJG01000003.1"/>
</dbReference>
<proteinExistence type="predicted"/>
<dbReference type="InterPro" id="IPR036390">
    <property type="entry name" value="WH_DNA-bd_sf"/>
</dbReference>
<dbReference type="PROSITE" id="PS50995">
    <property type="entry name" value="HTH_MARR_2"/>
    <property type="match status" value="1"/>
</dbReference>
<dbReference type="Proteomes" id="UP000654345">
    <property type="component" value="Unassembled WGS sequence"/>
</dbReference>
<name>A0ABQ3V428_9CHLR</name>
<sequence>MMSTQNETADAGVVGEITRHCLLTRTRRISRIMTNMYDQALRPYGVNAPQFSLLVLIAKLGGASRAEIGRANYQERSTLTRNLALLLTEGWVEEMVSDQGGRSRPLVLSQAGKELLVSAAPAWRAAQVKAKQLLGEEGVTAIVGVADSIPLDELVE</sequence>
<accession>A0ABQ3V428</accession>
<gene>
    <name evidence="2" type="ORF">KSB_81480</name>
</gene>
<dbReference type="InterPro" id="IPR036388">
    <property type="entry name" value="WH-like_DNA-bd_sf"/>
</dbReference>
<reference evidence="2 3" key="1">
    <citation type="journal article" date="2021" name="Int. J. Syst. Evol. Microbiol.">
        <title>Reticulibacter mediterranei gen. nov., sp. nov., within the new family Reticulibacteraceae fam. nov., and Ktedonospora formicarum gen. nov., sp. nov., Ktedonobacter robiniae sp. nov., Dictyobacter formicarum sp. nov. and Dictyobacter arantiisoli sp. nov., belonging to the class Ktedonobacteria.</title>
        <authorList>
            <person name="Yabe S."/>
            <person name="Zheng Y."/>
            <person name="Wang C.M."/>
            <person name="Sakai Y."/>
            <person name="Abe K."/>
            <person name="Yokota A."/>
            <person name="Donadio S."/>
            <person name="Cavaletti L."/>
            <person name="Monciardini P."/>
        </authorList>
    </citation>
    <scope>NUCLEOTIDE SEQUENCE [LARGE SCALE GENOMIC DNA]</scope>
    <source>
        <strain evidence="2 3">SOSP1-30</strain>
    </source>
</reference>
<evidence type="ECO:0000313" key="2">
    <source>
        <dbReference type="EMBL" id="GHO59673.1"/>
    </source>
</evidence>
<comment type="caution">
    <text evidence="2">The sequence shown here is derived from an EMBL/GenBank/DDBJ whole genome shotgun (WGS) entry which is preliminary data.</text>
</comment>
<dbReference type="SMART" id="SM00347">
    <property type="entry name" value="HTH_MARR"/>
    <property type="match status" value="1"/>
</dbReference>
<dbReference type="Gene3D" id="1.10.10.10">
    <property type="entry name" value="Winged helix-like DNA-binding domain superfamily/Winged helix DNA-binding domain"/>
    <property type="match status" value="1"/>
</dbReference>
<organism evidence="2 3">
    <name type="scientific">Ktedonobacter robiniae</name>
    <dbReference type="NCBI Taxonomy" id="2778365"/>
    <lineage>
        <taxon>Bacteria</taxon>
        <taxon>Bacillati</taxon>
        <taxon>Chloroflexota</taxon>
        <taxon>Ktedonobacteria</taxon>
        <taxon>Ktedonobacterales</taxon>
        <taxon>Ktedonobacteraceae</taxon>
        <taxon>Ktedonobacter</taxon>
    </lineage>
</organism>
<evidence type="ECO:0000313" key="3">
    <source>
        <dbReference type="Proteomes" id="UP000654345"/>
    </source>
</evidence>
<evidence type="ECO:0000259" key="1">
    <source>
        <dbReference type="PROSITE" id="PS50995"/>
    </source>
</evidence>
<protein>
    <recommendedName>
        <fullName evidence="1">HTH marR-type domain-containing protein</fullName>
    </recommendedName>
</protein>
<feature type="domain" description="HTH marR-type" evidence="1">
    <location>
        <begin position="19"/>
        <end position="156"/>
    </location>
</feature>
<dbReference type="EMBL" id="BNJG01000003">
    <property type="protein sequence ID" value="GHO59673.1"/>
    <property type="molecule type" value="Genomic_DNA"/>
</dbReference>
<dbReference type="InterPro" id="IPR000835">
    <property type="entry name" value="HTH_MarR-typ"/>
</dbReference>